<dbReference type="SMART" id="SM00642">
    <property type="entry name" value="Aamy"/>
    <property type="match status" value="1"/>
</dbReference>
<dbReference type="GO" id="GO:0005993">
    <property type="term" value="P:trehalose catabolic process"/>
    <property type="evidence" value="ECO:0007669"/>
    <property type="project" value="InterPro"/>
</dbReference>
<keyword evidence="2" id="KW-0378">Hydrolase</keyword>
<dbReference type="KEGG" id="skn:SKUN_001055"/>
<feature type="domain" description="Glycosyl hydrolase family 13 catalytic" evidence="5">
    <location>
        <begin position="13"/>
        <end position="414"/>
    </location>
</feature>
<comment type="similarity">
    <text evidence="1">Belongs to the glycosyl hydrolase 13 family.</text>
</comment>
<dbReference type="PATRIC" id="fig|273035.7.peg.1301"/>
<dbReference type="PANTHER" id="PTHR10357:SF217">
    <property type="entry name" value="TREHALOSE-6-PHOSPHATE HYDROLASE"/>
    <property type="match status" value="1"/>
</dbReference>
<keyword evidence="3" id="KW-0326">Glycosidase</keyword>
<dbReference type="SUPFAM" id="SSF51011">
    <property type="entry name" value="Glycosyl hydrolase domain"/>
    <property type="match status" value="1"/>
</dbReference>
<dbReference type="AlphaFoldDB" id="A0A0K2JI85"/>
<gene>
    <name evidence="6" type="ORF">SKUN_001055</name>
</gene>
<dbReference type="OrthoDB" id="9805159at2"/>
<dbReference type="EMBL" id="CP010899">
    <property type="protein sequence ID" value="ALA97941.1"/>
    <property type="molecule type" value="Genomic_DNA"/>
</dbReference>
<dbReference type="STRING" id="273035.SKUN_001055"/>
<dbReference type="InterPro" id="IPR017853">
    <property type="entry name" value="GH"/>
</dbReference>
<dbReference type="GO" id="GO:0005737">
    <property type="term" value="C:cytoplasm"/>
    <property type="evidence" value="ECO:0007669"/>
    <property type="project" value="UniProtKB-UniRule"/>
</dbReference>
<dbReference type="RefSeq" id="WP_053391092.1">
    <property type="nucleotide sequence ID" value="NZ_CP010899.1"/>
</dbReference>
<keyword evidence="7" id="KW-1185">Reference proteome</keyword>
<accession>A0A0K2JI85</accession>
<evidence type="ECO:0000313" key="6">
    <source>
        <dbReference type="EMBL" id="ALA97941.1"/>
    </source>
</evidence>
<dbReference type="Gene3D" id="3.20.20.80">
    <property type="entry name" value="Glycosidases"/>
    <property type="match status" value="1"/>
</dbReference>
<dbReference type="Proteomes" id="UP000062963">
    <property type="component" value="Chromosome"/>
</dbReference>
<evidence type="ECO:0000259" key="5">
    <source>
        <dbReference type="SMART" id="SM00642"/>
    </source>
</evidence>
<protein>
    <recommendedName>
        <fullName evidence="4">Alpha,alpha-phosphotrehalase</fullName>
        <ecNumber evidence="4">3.2.1.93</ecNumber>
    </recommendedName>
</protein>
<dbReference type="GO" id="GO:0004556">
    <property type="term" value="F:alpha-amylase activity"/>
    <property type="evidence" value="ECO:0007669"/>
    <property type="project" value="TreeGrafter"/>
</dbReference>
<sequence length="549" mass="64586">MNKINFQEAIVYEIHPQSFYDSNHDGVGDLQGIIQKLDYLAMLGVNYLWLNPIYVSPQKDNGYDVSDYKNINPLFGTMDDFEMLVTEAKKRNIFIMMDMIFNHCSTEHEWFQKAQTGNPDYLQRFFFLPGDKSNFPNNWQSKFGGSVWEYHDKLKMFYLHLFDKTQADLNWTNESLRQDIYQIVNYWLQKGVRGLRFDVINLIGKPNTFENDLTGDGRKYYTDTPQVHTYLQEMTQNTYLKTNDIITVGELSSTSIKQAILYTKPVVQELNMAFTFHHLKIDYLNNEKWKLAPYEPAKLVAKIKEWQSSVQAEGGWLANFLNNHDQPRALSRFGDPENYCFESATALAAVVLLLRGTPYLYQGEEFGMGNNNYTKIEQLKDVESINYYHILQNEGEQPDAILKVLSARSRDNARTPMQWNNQQFAGFSTHKPWIDVNMNYLKINWEKDYYSPQSIFKAYQMLIQLRKNNLAFSYGEIEFVEINPVILSFYRYYKKNKFLVLINLSAQTIPMPDNLLPKKTMYNNYSIFDKKINPYQVLVFDYLMLKPFK</sequence>
<dbReference type="Pfam" id="PF00128">
    <property type="entry name" value="Alpha-amylase"/>
    <property type="match status" value="1"/>
</dbReference>
<evidence type="ECO:0000256" key="4">
    <source>
        <dbReference type="NCBIfam" id="TIGR02403"/>
    </source>
</evidence>
<dbReference type="NCBIfam" id="TIGR02403">
    <property type="entry name" value="trehalose_treC"/>
    <property type="match status" value="1"/>
</dbReference>
<dbReference type="Gene3D" id="3.90.400.10">
    <property type="entry name" value="Oligo-1,6-glucosidase, Domain 2"/>
    <property type="match status" value="1"/>
</dbReference>
<dbReference type="SUPFAM" id="SSF51445">
    <property type="entry name" value="(Trans)glycosidases"/>
    <property type="match status" value="1"/>
</dbReference>
<dbReference type="InterPro" id="IPR045857">
    <property type="entry name" value="O16G_dom_2"/>
</dbReference>
<dbReference type="FunFam" id="3.20.20.80:FF:000064">
    <property type="entry name" value="Oligo-1,6-glucosidase"/>
    <property type="match status" value="1"/>
</dbReference>
<organism evidence="6 7">
    <name type="scientific">Spiroplasma kunkelii CR2-3x</name>
    <dbReference type="NCBI Taxonomy" id="273035"/>
    <lineage>
        <taxon>Bacteria</taxon>
        <taxon>Bacillati</taxon>
        <taxon>Mycoplasmatota</taxon>
        <taxon>Mollicutes</taxon>
        <taxon>Entomoplasmatales</taxon>
        <taxon>Spiroplasmataceae</taxon>
        <taxon>Spiroplasma</taxon>
    </lineage>
</organism>
<dbReference type="GO" id="GO:0008788">
    <property type="term" value="F:alpha,alpha-phosphotrehalase activity"/>
    <property type="evidence" value="ECO:0007669"/>
    <property type="project" value="UniProtKB-UniRule"/>
</dbReference>
<evidence type="ECO:0000256" key="3">
    <source>
        <dbReference type="ARBA" id="ARBA00023295"/>
    </source>
</evidence>
<dbReference type="NCBIfam" id="NF008183">
    <property type="entry name" value="PRK10933.1"/>
    <property type="match status" value="1"/>
</dbReference>
<evidence type="ECO:0000313" key="7">
    <source>
        <dbReference type="Proteomes" id="UP000062963"/>
    </source>
</evidence>
<dbReference type="EC" id="3.2.1.93" evidence="4"/>
<dbReference type="CDD" id="cd11333">
    <property type="entry name" value="AmyAc_SI_OligoGlu_DGase"/>
    <property type="match status" value="1"/>
</dbReference>
<name>A0A0K2JI85_SPIKU</name>
<evidence type="ECO:0000256" key="2">
    <source>
        <dbReference type="ARBA" id="ARBA00022801"/>
    </source>
</evidence>
<proteinExistence type="inferred from homology"/>
<dbReference type="InterPro" id="IPR006047">
    <property type="entry name" value="GH13_cat_dom"/>
</dbReference>
<dbReference type="PANTHER" id="PTHR10357">
    <property type="entry name" value="ALPHA-AMYLASE FAMILY MEMBER"/>
    <property type="match status" value="1"/>
</dbReference>
<dbReference type="InterPro" id="IPR012769">
    <property type="entry name" value="Trehalose_TreC"/>
</dbReference>
<reference evidence="6 7" key="1">
    <citation type="journal article" date="2015" name="Genome Announc.">
        <title>Complete Genome Sequence of Spiroplasma kunkelii Strain CR2-3x, Causal Agent of Corn Stunt Disease in Zea mays L.</title>
        <authorList>
            <person name="Davis R.E."/>
            <person name="Shao J."/>
            <person name="Dally E.L."/>
            <person name="Zhao Y."/>
            <person name="Gasparich G.E."/>
            <person name="Gaynor B.J."/>
            <person name="Athey J.C."/>
            <person name="Harrison N.A."/>
            <person name="Donofrio N."/>
        </authorList>
    </citation>
    <scope>NUCLEOTIDE SEQUENCE [LARGE SCALE GENOMIC DNA]</scope>
    <source>
        <strain evidence="6 7">CR2-3x</strain>
    </source>
</reference>
<evidence type="ECO:0000256" key="1">
    <source>
        <dbReference type="ARBA" id="ARBA00008061"/>
    </source>
</evidence>